<comment type="caution">
    <text evidence="2">The sequence shown here is derived from an EMBL/GenBank/DDBJ whole genome shotgun (WGS) entry which is preliminary data.</text>
</comment>
<name>A0ABW3GAZ4_9NOCA</name>
<sequence>MTQPDPAKRSIFGQARDNARDNTRSIKTVMKRPGSGAFLLTVVFLLATFVVAVLIPISYNGVDCGPWIANDNSSADVVDANQNLRAAQNDLGYALSSSSDYFPSSSPNTTYAADGCISARHNYTPAIAVLAVLTVICFAIGVLKRYQPRRDGPSDAAAAGQ</sequence>
<feature type="transmembrane region" description="Helical" evidence="1">
    <location>
        <begin position="123"/>
        <end position="143"/>
    </location>
</feature>
<reference evidence="3" key="1">
    <citation type="journal article" date="2019" name="Int. J. Syst. Evol. Microbiol.">
        <title>The Global Catalogue of Microorganisms (GCM) 10K type strain sequencing project: providing services to taxonomists for standard genome sequencing and annotation.</title>
        <authorList>
            <consortium name="The Broad Institute Genomics Platform"/>
            <consortium name="The Broad Institute Genome Sequencing Center for Infectious Disease"/>
            <person name="Wu L."/>
            <person name="Ma J."/>
        </authorList>
    </citation>
    <scope>NUCLEOTIDE SEQUENCE [LARGE SCALE GENOMIC DNA]</scope>
    <source>
        <strain evidence="3">CCUG 50873</strain>
    </source>
</reference>
<keyword evidence="1" id="KW-0812">Transmembrane</keyword>
<evidence type="ECO:0000313" key="3">
    <source>
        <dbReference type="Proteomes" id="UP001597068"/>
    </source>
</evidence>
<keyword evidence="3" id="KW-1185">Reference proteome</keyword>
<keyword evidence="1" id="KW-1133">Transmembrane helix</keyword>
<evidence type="ECO:0000256" key="1">
    <source>
        <dbReference type="SAM" id="Phobius"/>
    </source>
</evidence>
<proteinExistence type="predicted"/>
<dbReference type="EMBL" id="JBHTIL010000004">
    <property type="protein sequence ID" value="MFD0927248.1"/>
    <property type="molecule type" value="Genomic_DNA"/>
</dbReference>
<accession>A0ABW3GAZ4</accession>
<dbReference type="RefSeq" id="WP_253649073.1">
    <property type="nucleotide sequence ID" value="NZ_BAAAMO010000005.1"/>
</dbReference>
<evidence type="ECO:0000313" key="2">
    <source>
        <dbReference type="EMBL" id="MFD0927248.1"/>
    </source>
</evidence>
<protein>
    <recommendedName>
        <fullName evidence="4">Transmembrane protein</fullName>
    </recommendedName>
</protein>
<organism evidence="2 3">
    <name type="scientific">Williamsia deligens</name>
    <dbReference type="NCBI Taxonomy" id="321325"/>
    <lineage>
        <taxon>Bacteria</taxon>
        <taxon>Bacillati</taxon>
        <taxon>Actinomycetota</taxon>
        <taxon>Actinomycetes</taxon>
        <taxon>Mycobacteriales</taxon>
        <taxon>Nocardiaceae</taxon>
        <taxon>Williamsia</taxon>
    </lineage>
</organism>
<keyword evidence="1" id="KW-0472">Membrane</keyword>
<feature type="transmembrane region" description="Helical" evidence="1">
    <location>
        <begin position="37"/>
        <end position="59"/>
    </location>
</feature>
<gene>
    <name evidence="2" type="ORF">ACFQ04_16030</name>
</gene>
<dbReference type="Proteomes" id="UP001597068">
    <property type="component" value="Unassembled WGS sequence"/>
</dbReference>
<evidence type="ECO:0008006" key="4">
    <source>
        <dbReference type="Google" id="ProtNLM"/>
    </source>
</evidence>